<dbReference type="RefSeq" id="WP_101300717.1">
    <property type="nucleotide sequence ID" value="NZ_NXGX01000002.1"/>
</dbReference>
<evidence type="ECO:0000256" key="4">
    <source>
        <dbReference type="ARBA" id="ARBA00022519"/>
    </source>
</evidence>
<keyword evidence="3" id="KW-1003">Cell membrane</keyword>
<feature type="transmembrane region" description="Helical" evidence="9">
    <location>
        <begin position="21"/>
        <end position="41"/>
    </location>
</feature>
<reference evidence="11 12" key="1">
    <citation type="submission" date="2017-09" db="EMBL/GenBank/DDBJ databases">
        <title>Biodiversity and function of Thalassospira species in the particle-attached aromatic-hydrocarbon-degrading consortia from the surface seawater of the China South Sea.</title>
        <authorList>
            <person name="Dong C."/>
            <person name="Lai Q."/>
            <person name="Shao Z."/>
        </authorList>
    </citation>
    <scope>NUCLEOTIDE SEQUENCE [LARGE SCALE GENOMIC DNA]</scope>
    <source>
        <strain evidence="11 12">139Z-12</strain>
    </source>
</reference>
<feature type="transmembrane region" description="Helical" evidence="9">
    <location>
        <begin position="53"/>
        <end position="69"/>
    </location>
</feature>
<dbReference type="GO" id="GO:0015740">
    <property type="term" value="P:C4-dicarboxylate transport"/>
    <property type="evidence" value="ECO:0007669"/>
    <property type="project" value="TreeGrafter"/>
</dbReference>
<evidence type="ECO:0000313" key="11">
    <source>
        <dbReference type="EMBL" id="PKR59652.1"/>
    </source>
</evidence>
<gene>
    <name evidence="11" type="ORF">COO92_06420</name>
</gene>
<keyword evidence="6 9" id="KW-1133">Transmembrane helix</keyword>
<evidence type="ECO:0000256" key="9">
    <source>
        <dbReference type="RuleBase" id="RU369079"/>
    </source>
</evidence>
<keyword evidence="4 9" id="KW-0997">Cell inner membrane</keyword>
<evidence type="ECO:0000259" key="10">
    <source>
        <dbReference type="Pfam" id="PF04290"/>
    </source>
</evidence>
<evidence type="ECO:0000256" key="1">
    <source>
        <dbReference type="ARBA" id="ARBA00004429"/>
    </source>
</evidence>
<dbReference type="AlphaFoldDB" id="A0A2N3LA37"/>
<feature type="transmembrane region" description="Helical" evidence="9">
    <location>
        <begin position="90"/>
        <end position="111"/>
    </location>
</feature>
<keyword evidence="5 9" id="KW-0812">Transmembrane</keyword>
<keyword evidence="12" id="KW-1185">Reference proteome</keyword>
<evidence type="ECO:0000313" key="12">
    <source>
        <dbReference type="Proteomes" id="UP000233332"/>
    </source>
</evidence>
<name>A0A2N3LA37_9PROT</name>
<evidence type="ECO:0000256" key="6">
    <source>
        <dbReference type="ARBA" id="ARBA00022989"/>
    </source>
</evidence>
<dbReference type="Pfam" id="PF04290">
    <property type="entry name" value="DctQ"/>
    <property type="match status" value="1"/>
</dbReference>
<dbReference type="PANTHER" id="PTHR35011">
    <property type="entry name" value="2,3-DIKETO-L-GULONATE TRAP TRANSPORTER SMALL PERMEASE PROTEIN YIAM"/>
    <property type="match status" value="1"/>
</dbReference>
<dbReference type="GO" id="GO:0005886">
    <property type="term" value="C:plasma membrane"/>
    <property type="evidence" value="ECO:0007669"/>
    <property type="project" value="UniProtKB-SubCell"/>
</dbReference>
<comment type="similarity">
    <text evidence="8 9">Belongs to the TRAP transporter small permease family.</text>
</comment>
<dbReference type="InterPro" id="IPR055348">
    <property type="entry name" value="DctQ"/>
</dbReference>
<comment type="function">
    <text evidence="9">Part of the tripartite ATP-independent periplasmic (TRAP) transport system.</text>
</comment>
<evidence type="ECO:0000256" key="5">
    <source>
        <dbReference type="ARBA" id="ARBA00022692"/>
    </source>
</evidence>
<dbReference type="Proteomes" id="UP000233332">
    <property type="component" value="Unassembled WGS sequence"/>
</dbReference>
<evidence type="ECO:0000256" key="8">
    <source>
        <dbReference type="ARBA" id="ARBA00038436"/>
    </source>
</evidence>
<dbReference type="GO" id="GO:0022857">
    <property type="term" value="F:transmembrane transporter activity"/>
    <property type="evidence" value="ECO:0007669"/>
    <property type="project" value="UniProtKB-UniRule"/>
</dbReference>
<keyword evidence="2 9" id="KW-0813">Transport</keyword>
<protein>
    <recommendedName>
        <fullName evidence="9">TRAP transporter small permease protein</fullName>
    </recommendedName>
</protein>
<comment type="subunit">
    <text evidence="9">The complex comprises the extracytoplasmic solute receptor protein and the two transmembrane proteins.</text>
</comment>
<dbReference type="InterPro" id="IPR007387">
    <property type="entry name" value="TRAP_DctQ"/>
</dbReference>
<comment type="subcellular location">
    <subcellularLocation>
        <location evidence="1 9">Cell inner membrane</location>
        <topology evidence="1 9">Multi-pass membrane protein</topology>
    </subcellularLocation>
</comment>
<evidence type="ECO:0000256" key="2">
    <source>
        <dbReference type="ARBA" id="ARBA00022448"/>
    </source>
</evidence>
<proteinExistence type="inferred from homology"/>
<keyword evidence="7 9" id="KW-0472">Membrane</keyword>
<dbReference type="EMBL" id="NXGX01000002">
    <property type="protein sequence ID" value="PKR59652.1"/>
    <property type="molecule type" value="Genomic_DNA"/>
</dbReference>
<evidence type="ECO:0000256" key="7">
    <source>
        <dbReference type="ARBA" id="ARBA00023136"/>
    </source>
</evidence>
<dbReference type="PANTHER" id="PTHR35011:SF2">
    <property type="entry name" value="2,3-DIKETO-L-GULONATE TRAP TRANSPORTER SMALL PERMEASE PROTEIN YIAM"/>
    <property type="match status" value="1"/>
</dbReference>
<comment type="caution">
    <text evidence="11">The sequence shown here is derived from an EMBL/GenBank/DDBJ whole genome shotgun (WGS) entry which is preliminary data.</text>
</comment>
<feature type="domain" description="Tripartite ATP-independent periplasmic transporters DctQ component" evidence="10">
    <location>
        <begin position="27"/>
        <end position="152"/>
    </location>
</feature>
<feature type="transmembrane region" description="Helical" evidence="9">
    <location>
        <begin position="131"/>
        <end position="155"/>
    </location>
</feature>
<sequence length="183" mass="21042">MTNKIRQIGQWLHRRAENIAALMLAVMFGAFIVQVACRYLLNFPIGGASELTIIMWLWIVLWGAAFVLREDDEIRFDIVYSAVPRKVRRVMTILAALALLFLYGVSLPATWDFVTFMKIQDTSYLDIRFDWLFSIYVIFAVAILIRYTWILIAALRGKEAFPTGTLHENAPDPLDHSDTDTRP</sequence>
<accession>A0A2N3LA37</accession>
<evidence type="ECO:0000256" key="3">
    <source>
        <dbReference type="ARBA" id="ARBA00022475"/>
    </source>
</evidence>
<organism evidence="11 12">
    <name type="scientific">Thalassospira lohafexi</name>
    <dbReference type="NCBI Taxonomy" id="744227"/>
    <lineage>
        <taxon>Bacteria</taxon>
        <taxon>Pseudomonadati</taxon>
        <taxon>Pseudomonadota</taxon>
        <taxon>Alphaproteobacteria</taxon>
        <taxon>Rhodospirillales</taxon>
        <taxon>Thalassospiraceae</taxon>
        <taxon>Thalassospira</taxon>
    </lineage>
</organism>